<dbReference type="AlphaFoldDB" id="A0A8R7R9S6"/>
<proteinExistence type="predicted"/>
<reference evidence="1" key="2">
    <citation type="submission" date="2022-06" db="UniProtKB">
        <authorList>
            <consortium name="EnsemblPlants"/>
        </authorList>
    </citation>
    <scope>IDENTIFICATION</scope>
</reference>
<evidence type="ECO:0000313" key="1">
    <source>
        <dbReference type="EnsemblPlants" id="TuG1812S0001454500.01.T01.s_cds6912"/>
    </source>
</evidence>
<dbReference type="Proteomes" id="UP000015106">
    <property type="component" value="Unassembled WGS sequence"/>
</dbReference>
<name>A0A8R7R9S6_TRIUA</name>
<keyword evidence="2" id="KW-1185">Reference proteome</keyword>
<accession>A0A8R7R9S6</accession>
<evidence type="ECO:0000313" key="2">
    <source>
        <dbReference type="Proteomes" id="UP000015106"/>
    </source>
</evidence>
<reference evidence="2" key="1">
    <citation type="journal article" date="2013" name="Nature">
        <title>Draft genome of the wheat A-genome progenitor Triticum urartu.</title>
        <authorList>
            <person name="Ling H.Q."/>
            <person name="Zhao S."/>
            <person name="Liu D."/>
            <person name="Wang J."/>
            <person name="Sun H."/>
            <person name="Zhang C."/>
            <person name="Fan H."/>
            <person name="Li D."/>
            <person name="Dong L."/>
            <person name="Tao Y."/>
            <person name="Gao C."/>
            <person name="Wu H."/>
            <person name="Li Y."/>
            <person name="Cui Y."/>
            <person name="Guo X."/>
            <person name="Zheng S."/>
            <person name="Wang B."/>
            <person name="Yu K."/>
            <person name="Liang Q."/>
            <person name="Yang W."/>
            <person name="Lou X."/>
            <person name="Chen J."/>
            <person name="Feng M."/>
            <person name="Jian J."/>
            <person name="Zhang X."/>
            <person name="Luo G."/>
            <person name="Jiang Y."/>
            <person name="Liu J."/>
            <person name="Wang Z."/>
            <person name="Sha Y."/>
            <person name="Zhang B."/>
            <person name="Wu H."/>
            <person name="Tang D."/>
            <person name="Shen Q."/>
            <person name="Xue P."/>
            <person name="Zou S."/>
            <person name="Wang X."/>
            <person name="Liu X."/>
            <person name="Wang F."/>
            <person name="Yang Y."/>
            <person name="An X."/>
            <person name="Dong Z."/>
            <person name="Zhang K."/>
            <person name="Zhang X."/>
            <person name="Luo M.C."/>
            <person name="Dvorak J."/>
            <person name="Tong Y."/>
            <person name="Wang J."/>
            <person name="Yang H."/>
            <person name="Li Z."/>
            <person name="Wang D."/>
            <person name="Zhang A."/>
            <person name="Wang J."/>
        </authorList>
    </citation>
    <scope>NUCLEOTIDE SEQUENCE</scope>
    <source>
        <strain evidence="2">cv. G1812</strain>
    </source>
</reference>
<sequence length="251" mass="26352">MYVLLVLEELDARVIDDDLISVDGDDGDVQLAVIAGLEVLQQLPQRELVRHLDHGHAAAEASPVRHMREASGELGVPRAHLVLLALGDVNQHVELDVLAGVQRDVHHQRLRRLLAAAAAGPGLLRPRHRHVHVLVVPQRHGGVRAGDLVSAPLAGAAVDAGGRLGPFPQPRQLAVLLVGVAELPDVEDVADLGAHGPLVGVVEDEAGVEPLLVGEEGAAELGAPDVPHAVHVGVVGVEDGVARRRAEVPHV</sequence>
<dbReference type="EnsemblPlants" id="TuG1812S0001454500.01.T01">
    <property type="protein sequence ID" value="TuG1812S0001454500.01.T01.s_cds6912"/>
    <property type="gene ID" value="TuG1812S0001454500.01"/>
</dbReference>
<protein>
    <submittedName>
        <fullName evidence="1">Uncharacterized protein</fullName>
    </submittedName>
</protein>
<organism evidence="1 2">
    <name type="scientific">Triticum urartu</name>
    <name type="common">Red wild einkorn</name>
    <name type="synonym">Crithodium urartu</name>
    <dbReference type="NCBI Taxonomy" id="4572"/>
    <lineage>
        <taxon>Eukaryota</taxon>
        <taxon>Viridiplantae</taxon>
        <taxon>Streptophyta</taxon>
        <taxon>Embryophyta</taxon>
        <taxon>Tracheophyta</taxon>
        <taxon>Spermatophyta</taxon>
        <taxon>Magnoliopsida</taxon>
        <taxon>Liliopsida</taxon>
        <taxon>Poales</taxon>
        <taxon>Poaceae</taxon>
        <taxon>BOP clade</taxon>
        <taxon>Pooideae</taxon>
        <taxon>Triticodae</taxon>
        <taxon>Triticeae</taxon>
        <taxon>Triticinae</taxon>
        <taxon>Triticum</taxon>
    </lineage>
</organism>
<dbReference type="Gramene" id="TuG1812S0001454500.01.T01">
    <property type="protein sequence ID" value="TuG1812S0001454500.01.T01.s_cds6912"/>
    <property type="gene ID" value="TuG1812S0001454500.01"/>
</dbReference>